<evidence type="ECO:0000313" key="2">
    <source>
        <dbReference type="Proteomes" id="UP000606396"/>
    </source>
</evidence>
<reference evidence="1 2" key="1">
    <citation type="journal article" date="2020" name="ISME J.">
        <title>Comparative genomics reveals insights into cyanobacterial evolution and habitat adaptation.</title>
        <authorList>
            <person name="Chen M.Y."/>
            <person name="Teng W.K."/>
            <person name="Zhao L."/>
            <person name="Hu C.X."/>
            <person name="Zhou Y.K."/>
            <person name="Han B.P."/>
            <person name="Song L.R."/>
            <person name="Shu W.S."/>
        </authorList>
    </citation>
    <scope>NUCLEOTIDE SEQUENCE [LARGE SCALE GENOMIC DNA]</scope>
    <source>
        <strain evidence="1 2">FACHB-252</strain>
    </source>
</reference>
<gene>
    <name evidence="1" type="ORF">H6G94_06480</name>
</gene>
<dbReference type="EMBL" id="JACJTC010000004">
    <property type="protein sequence ID" value="MBD2610916.1"/>
    <property type="molecule type" value="Genomic_DNA"/>
</dbReference>
<keyword evidence="2" id="KW-1185">Reference proteome</keyword>
<organism evidence="1 2">
    <name type="scientific">Nostoc punctiforme FACHB-252</name>
    <dbReference type="NCBI Taxonomy" id="1357509"/>
    <lineage>
        <taxon>Bacteria</taxon>
        <taxon>Bacillati</taxon>
        <taxon>Cyanobacteriota</taxon>
        <taxon>Cyanophyceae</taxon>
        <taxon>Nostocales</taxon>
        <taxon>Nostocaceae</taxon>
        <taxon>Nostoc</taxon>
    </lineage>
</organism>
<accession>A0ABR8H4Y9</accession>
<protein>
    <submittedName>
        <fullName evidence="1">Uncharacterized protein</fullName>
    </submittedName>
</protein>
<name>A0ABR8H4Y9_NOSPU</name>
<dbReference type="RefSeq" id="WP_190948788.1">
    <property type="nucleotide sequence ID" value="NZ_JACJTC010000004.1"/>
</dbReference>
<comment type="caution">
    <text evidence="1">The sequence shown here is derived from an EMBL/GenBank/DDBJ whole genome shotgun (WGS) entry which is preliminary data.</text>
</comment>
<dbReference type="Proteomes" id="UP000606396">
    <property type="component" value="Unassembled WGS sequence"/>
</dbReference>
<sequence>MGVLTRLGGQDAHPTRVKLMDILAVSRYYALSPLPAGSEGIKGWGAMAVGIITNSADMI</sequence>
<proteinExistence type="predicted"/>
<evidence type="ECO:0000313" key="1">
    <source>
        <dbReference type="EMBL" id="MBD2610916.1"/>
    </source>
</evidence>